<feature type="transmembrane region" description="Helical" evidence="1">
    <location>
        <begin position="78"/>
        <end position="104"/>
    </location>
</feature>
<accession>A0A0W1SN13</accession>
<sequence length="115" mass="12011">MAVAAFGLVYVGFRRLQREQALTEREASRLLNVEEVASLISLITGVLAVAAVNGFFLLGHGGQEAIAAFLAAGGQNPFGGAVIPVTVPMVAIPAGLLAAVLFVVSRVFHRRLPSQ</sequence>
<protein>
    <recommendedName>
        <fullName evidence="4">ABC3 transporter permease protein domain-containing protein</fullName>
    </recommendedName>
</protein>
<proteinExistence type="predicted"/>
<keyword evidence="1" id="KW-0472">Membrane</keyword>
<dbReference type="AlphaFoldDB" id="A0A0W1SN13"/>
<reference evidence="2 3" key="1">
    <citation type="submission" date="2015-12" db="EMBL/GenBank/DDBJ databases">
        <title>Haloferax profundi sp. nov. isolated from the Discovery deep brine-seawater interface in the Red Sea.</title>
        <authorList>
            <person name="Zhang G."/>
            <person name="Stingl U."/>
            <person name="Rashid M."/>
        </authorList>
    </citation>
    <scope>NUCLEOTIDE SEQUENCE [LARGE SCALE GENOMIC DNA]</scope>
    <source>
        <strain evidence="2 3">SB29</strain>
    </source>
</reference>
<evidence type="ECO:0000256" key="1">
    <source>
        <dbReference type="SAM" id="Phobius"/>
    </source>
</evidence>
<keyword evidence="1" id="KW-0812">Transmembrane</keyword>
<organism evidence="2 3">
    <name type="scientific">Haloferax profundi</name>
    <dbReference type="NCBI Taxonomy" id="1544718"/>
    <lineage>
        <taxon>Archaea</taxon>
        <taxon>Methanobacteriati</taxon>
        <taxon>Methanobacteriota</taxon>
        <taxon>Stenosarchaea group</taxon>
        <taxon>Halobacteria</taxon>
        <taxon>Halobacteriales</taxon>
        <taxon>Haloferacaceae</taxon>
        <taxon>Haloferax</taxon>
    </lineage>
</organism>
<keyword evidence="1" id="KW-1133">Transmembrane helix</keyword>
<gene>
    <name evidence="2" type="ORF">AUR66_13465</name>
</gene>
<keyword evidence="3" id="KW-1185">Reference proteome</keyword>
<evidence type="ECO:0008006" key="4">
    <source>
        <dbReference type="Google" id="ProtNLM"/>
    </source>
</evidence>
<evidence type="ECO:0000313" key="2">
    <source>
        <dbReference type="EMBL" id="KTG27714.1"/>
    </source>
</evidence>
<name>A0A0W1SN13_9EURY</name>
<comment type="caution">
    <text evidence="2">The sequence shown here is derived from an EMBL/GenBank/DDBJ whole genome shotgun (WGS) entry which is preliminary data.</text>
</comment>
<dbReference type="EMBL" id="LOPV01000161">
    <property type="protein sequence ID" value="KTG27714.1"/>
    <property type="molecule type" value="Genomic_DNA"/>
</dbReference>
<evidence type="ECO:0000313" key="3">
    <source>
        <dbReference type="Proteomes" id="UP000053157"/>
    </source>
</evidence>
<dbReference type="Proteomes" id="UP000053157">
    <property type="component" value="Unassembled WGS sequence"/>
</dbReference>
<feature type="transmembrane region" description="Helical" evidence="1">
    <location>
        <begin position="36"/>
        <end position="58"/>
    </location>
</feature>